<evidence type="ECO:0000313" key="1">
    <source>
        <dbReference type="EMBL" id="MBD1373869.1"/>
    </source>
</evidence>
<name>A0A926NHX5_9BACL</name>
<keyword evidence="2" id="KW-1185">Reference proteome</keyword>
<sequence length="75" mass="8799">MNMYQVDYGSGIYHWVVASSKDEALQMIFKEYADEWDFLTWEKVQDSIESVTIVENHGQNLNEFKAPEIWGGSEY</sequence>
<dbReference type="RefSeq" id="WP_191142828.1">
    <property type="nucleotide sequence ID" value="NZ_JACXAH010000043.1"/>
</dbReference>
<reference evidence="1" key="1">
    <citation type="submission" date="2020-09" db="EMBL/GenBank/DDBJ databases">
        <title>A novel bacterium of genus Hazenella, isolated from South China Sea.</title>
        <authorList>
            <person name="Huang H."/>
            <person name="Mo K."/>
            <person name="Hu Y."/>
        </authorList>
    </citation>
    <scope>NUCLEOTIDE SEQUENCE</scope>
    <source>
        <strain evidence="1">IB182357</strain>
    </source>
</reference>
<gene>
    <name evidence="1" type="ORF">IC620_16110</name>
</gene>
<dbReference type="Proteomes" id="UP000661691">
    <property type="component" value="Unassembled WGS sequence"/>
</dbReference>
<accession>A0A926NHX5</accession>
<evidence type="ECO:0000313" key="2">
    <source>
        <dbReference type="Proteomes" id="UP000661691"/>
    </source>
</evidence>
<comment type="caution">
    <text evidence="1">The sequence shown here is derived from an EMBL/GenBank/DDBJ whole genome shotgun (WGS) entry which is preliminary data.</text>
</comment>
<dbReference type="EMBL" id="JACXAH010000043">
    <property type="protein sequence ID" value="MBD1373869.1"/>
    <property type="molecule type" value="Genomic_DNA"/>
</dbReference>
<protein>
    <submittedName>
        <fullName evidence="1">Uncharacterized protein</fullName>
    </submittedName>
</protein>
<dbReference type="AlphaFoldDB" id="A0A926NHX5"/>
<organism evidence="1 2">
    <name type="scientific">Polycladospora coralii</name>
    <dbReference type="NCBI Taxonomy" id="2771432"/>
    <lineage>
        <taxon>Bacteria</taxon>
        <taxon>Bacillati</taxon>
        <taxon>Bacillota</taxon>
        <taxon>Bacilli</taxon>
        <taxon>Bacillales</taxon>
        <taxon>Thermoactinomycetaceae</taxon>
        <taxon>Polycladospora</taxon>
    </lineage>
</organism>
<proteinExistence type="predicted"/>